<dbReference type="EMBL" id="AFLV02000005">
    <property type="protein sequence ID" value="EKR66361.1"/>
    <property type="molecule type" value="Genomic_DNA"/>
</dbReference>
<evidence type="ECO:0000256" key="1">
    <source>
        <dbReference type="SAM" id="Phobius"/>
    </source>
</evidence>
<comment type="caution">
    <text evidence="2">The sequence shown here is derived from an EMBL/GenBank/DDBJ whole genome shotgun (WGS) entry which is preliminary data.</text>
</comment>
<reference evidence="2 3" key="1">
    <citation type="submission" date="2012-10" db="EMBL/GenBank/DDBJ databases">
        <authorList>
            <person name="Harkins D.M."/>
            <person name="Durkin A.S."/>
            <person name="Brinkac L.M."/>
            <person name="Haft D.H."/>
            <person name="Selengut J.D."/>
            <person name="Sanka R."/>
            <person name="DePew J."/>
            <person name="Purushe J."/>
            <person name="Whelen A.C."/>
            <person name="Vinetz J.M."/>
            <person name="Sutton G.G."/>
            <person name="Nierman W.C."/>
            <person name="Fouts D.E."/>
        </authorList>
    </citation>
    <scope>NUCLEOTIDE SEQUENCE [LARGE SCALE GENOMIC DNA]</scope>
    <source>
        <strain evidence="2 3">2006001853</strain>
    </source>
</reference>
<proteinExistence type="predicted"/>
<dbReference type="AlphaFoldDB" id="A0A828Z7J8"/>
<dbReference type="RefSeq" id="WP_004498576.1">
    <property type="nucleotide sequence ID" value="NZ_AFLV02000005.1"/>
</dbReference>
<evidence type="ECO:0000313" key="3">
    <source>
        <dbReference type="Proteomes" id="UP000001338"/>
    </source>
</evidence>
<evidence type="ECO:0000313" key="2">
    <source>
        <dbReference type="EMBL" id="EKR66361.1"/>
    </source>
</evidence>
<dbReference type="Proteomes" id="UP000001338">
    <property type="component" value="Unassembled WGS sequence"/>
</dbReference>
<accession>A0A828Z7J8</accession>
<sequence>MSNFEIFELIMMYTITGTLAVWGVLAILALFLAAIIWREEIFSFFKTRKEKS</sequence>
<keyword evidence="1" id="KW-1133">Transmembrane helix</keyword>
<keyword evidence="1" id="KW-0812">Transmembrane</keyword>
<gene>
    <name evidence="2" type="ORF">LEP1GSC036_3894</name>
</gene>
<organism evidence="2 3">
    <name type="scientific">Leptospira weilii str. 2006001853</name>
    <dbReference type="NCBI Taxonomy" id="1001589"/>
    <lineage>
        <taxon>Bacteria</taxon>
        <taxon>Pseudomonadati</taxon>
        <taxon>Spirochaetota</taxon>
        <taxon>Spirochaetia</taxon>
        <taxon>Leptospirales</taxon>
        <taxon>Leptospiraceae</taxon>
        <taxon>Leptospira</taxon>
    </lineage>
</organism>
<keyword evidence="1" id="KW-0472">Membrane</keyword>
<name>A0A828Z7J8_9LEPT</name>
<feature type="transmembrane region" description="Helical" evidence="1">
    <location>
        <begin position="12"/>
        <end position="37"/>
    </location>
</feature>
<protein>
    <submittedName>
        <fullName evidence="2">Uncharacterized protein</fullName>
    </submittedName>
</protein>